<proteinExistence type="predicted"/>
<feature type="region of interest" description="Disordered" evidence="1">
    <location>
        <begin position="1"/>
        <end position="38"/>
    </location>
</feature>
<gene>
    <name evidence="2" type="ORF">mRhiFer1_008440</name>
</gene>
<evidence type="ECO:0000256" key="1">
    <source>
        <dbReference type="SAM" id="MobiDB-lite"/>
    </source>
</evidence>
<feature type="region of interest" description="Disordered" evidence="1">
    <location>
        <begin position="62"/>
        <end position="115"/>
    </location>
</feature>
<feature type="compositionally biased region" description="Gly residues" evidence="1">
    <location>
        <begin position="62"/>
        <end position="76"/>
    </location>
</feature>
<evidence type="ECO:0000313" key="2">
    <source>
        <dbReference type="EMBL" id="KAF6321312.1"/>
    </source>
</evidence>
<name>A0A7J7V880_RHIFE</name>
<evidence type="ECO:0000313" key="3">
    <source>
        <dbReference type="Proteomes" id="UP000585614"/>
    </source>
</evidence>
<dbReference type="AlphaFoldDB" id="A0A7J7V880"/>
<accession>A0A7J7V880</accession>
<reference evidence="2 3" key="1">
    <citation type="journal article" date="2020" name="Nature">
        <title>Six reference-quality genomes reveal evolution of bat adaptations.</title>
        <authorList>
            <person name="Jebb D."/>
            <person name="Huang Z."/>
            <person name="Pippel M."/>
            <person name="Hughes G.M."/>
            <person name="Lavrichenko K."/>
            <person name="Devanna P."/>
            <person name="Winkler S."/>
            <person name="Jermiin L.S."/>
            <person name="Skirmuntt E.C."/>
            <person name="Katzourakis A."/>
            <person name="Burkitt-Gray L."/>
            <person name="Ray D.A."/>
            <person name="Sullivan K.A.M."/>
            <person name="Roscito J.G."/>
            <person name="Kirilenko B.M."/>
            <person name="Davalos L.M."/>
            <person name="Corthals A.P."/>
            <person name="Power M.L."/>
            <person name="Jones G."/>
            <person name="Ransome R.D."/>
            <person name="Dechmann D.K.N."/>
            <person name="Locatelli A.G."/>
            <person name="Puechmaille S.J."/>
            <person name="Fedrigo O."/>
            <person name="Jarvis E.D."/>
            <person name="Hiller M."/>
            <person name="Vernes S.C."/>
            <person name="Myers E.W."/>
            <person name="Teeling E.C."/>
        </authorList>
    </citation>
    <scope>NUCLEOTIDE SEQUENCE [LARGE SCALE GENOMIC DNA]</scope>
    <source>
        <strain evidence="2">MRhiFer1</strain>
        <tissue evidence="2">Lung</tissue>
    </source>
</reference>
<comment type="caution">
    <text evidence="2">The sequence shown here is derived from an EMBL/GenBank/DDBJ whole genome shotgun (WGS) entry which is preliminary data.</text>
</comment>
<protein>
    <submittedName>
        <fullName evidence="2">Uncharacterized protein</fullName>
    </submittedName>
</protein>
<feature type="region of interest" description="Disordered" evidence="1">
    <location>
        <begin position="120"/>
        <end position="139"/>
    </location>
</feature>
<organism evidence="2 3">
    <name type="scientific">Rhinolophus ferrumequinum</name>
    <name type="common">Greater horseshoe bat</name>
    <dbReference type="NCBI Taxonomy" id="59479"/>
    <lineage>
        <taxon>Eukaryota</taxon>
        <taxon>Metazoa</taxon>
        <taxon>Chordata</taxon>
        <taxon>Craniata</taxon>
        <taxon>Vertebrata</taxon>
        <taxon>Euteleostomi</taxon>
        <taxon>Mammalia</taxon>
        <taxon>Eutheria</taxon>
        <taxon>Laurasiatheria</taxon>
        <taxon>Chiroptera</taxon>
        <taxon>Yinpterochiroptera</taxon>
        <taxon>Rhinolophoidea</taxon>
        <taxon>Rhinolophidae</taxon>
        <taxon>Rhinolophinae</taxon>
        <taxon>Rhinolophus</taxon>
    </lineage>
</organism>
<sequence>MQGHVGLRGACGAAPAPPPLLPEGSAGQAGCDPSTSFVAPAAAPRLFGEAWDLQSRAKEGWGLGAGVKAGPAGGGAWSRSRPQPAAPPRRADRSCRSTASQAPEARSPLSRRGMPGARLLQRWGTDGTGRGRSVRSSGRPGFWRLARTIVWPKKLPPPPHTKLVTRQEKQLPTEMGEAWYLEGLGFRKDE</sequence>
<dbReference type="Proteomes" id="UP000585614">
    <property type="component" value="Unassembled WGS sequence"/>
</dbReference>
<dbReference type="EMBL" id="JACAGC010000014">
    <property type="protein sequence ID" value="KAF6321312.1"/>
    <property type="molecule type" value="Genomic_DNA"/>
</dbReference>